<dbReference type="Pfam" id="PF07968">
    <property type="entry name" value="Leukocidin"/>
    <property type="match status" value="1"/>
</dbReference>
<feature type="domain" description="Ricin B lectin" evidence="3">
    <location>
        <begin position="345"/>
        <end position="461"/>
    </location>
</feature>
<dbReference type="SMART" id="SM00458">
    <property type="entry name" value="RICIN"/>
    <property type="match status" value="1"/>
</dbReference>
<name>A0A2N7FK21_VIBSP</name>
<evidence type="ECO:0000256" key="1">
    <source>
        <dbReference type="ARBA" id="ARBA00022729"/>
    </source>
</evidence>
<evidence type="ECO:0000313" key="5">
    <source>
        <dbReference type="Proteomes" id="UP000235330"/>
    </source>
</evidence>
<proteinExistence type="predicted"/>
<organism evidence="4 5">
    <name type="scientific">Vibrio splendidus</name>
    <dbReference type="NCBI Taxonomy" id="29497"/>
    <lineage>
        <taxon>Bacteria</taxon>
        <taxon>Pseudomonadati</taxon>
        <taxon>Pseudomonadota</taxon>
        <taxon>Gammaproteobacteria</taxon>
        <taxon>Vibrionales</taxon>
        <taxon>Vibrionaceae</taxon>
        <taxon>Vibrio</taxon>
    </lineage>
</organism>
<dbReference type="EMBL" id="MCWU01000009">
    <property type="protein sequence ID" value="PMJ69657.1"/>
    <property type="molecule type" value="Genomic_DNA"/>
</dbReference>
<comment type="caution">
    <text evidence="4">The sequence shown here is derived from an EMBL/GenBank/DDBJ whole genome shotgun (WGS) entry which is preliminary data.</text>
</comment>
<dbReference type="InterPro" id="IPR000772">
    <property type="entry name" value="Ricin_B_lectin"/>
</dbReference>
<dbReference type="InterPro" id="IPR016183">
    <property type="entry name" value="Leukocidin/Hemolysin_toxin"/>
</dbReference>
<evidence type="ECO:0000259" key="3">
    <source>
        <dbReference type="SMART" id="SM00458"/>
    </source>
</evidence>
<dbReference type="SUPFAM" id="SSF50370">
    <property type="entry name" value="Ricin B-like lectins"/>
    <property type="match status" value="1"/>
</dbReference>
<evidence type="ECO:0000256" key="2">
    <source>
        <dbReference type="SAM" id="SignalP"/>
    </source>
</evidence>
<dbReference type="Proteomes" id="UP000235330">
    <property type="component" value="Unassembled WGS sequence"/>
</dbReference>
<gene>
    <name evidence="4" type="ORF">BCU17_12245</name>
</gene>
<dbReference type="GO" id="GO:0051715">
    <property type="term" value="P:cytolysis in another organism"/>
    <property type="evidence" value="ECO:0007669"/>
    <property type="project" value="InterPro"/>
</dbReference>
<feature type="chain" id="PRO_5014711312" description="Ricin B lectin domain-containing protein" evidence="2">
    <location>
        <begin position="21"/>
        <end position="467"/>
    </location>
</feature>
<dbReference type="AlphaFoldDB" id="A0A2N7FK21"/>
<keyword evidence="1 2" id="KW-0732">Signal</keyword>
<protein>
    <recommendedName>
        <fullName evidence="3">Ricin B lectin domain-containing protein</fullName>
    </recommendedName>
</protein>
<feature type="signal peptide" evidence="2">
    <location>
        <begin position="1"/>
        <end position="20"/>
    </location>
</feature>
<dbReference type="PROSITE" id="PS50231">
    <property type="entry name" value="RICIN_B_LECTIN"/>
    <property type="match status" value="1"/>
</dbReference>
<dbReference type="InterPro" id="IPR035992">
    <property type="entry name" value="Ricin_B-like_lectins"/>
</dbReference>
<reference evidence="5" key="1">
    <citation type="submission" date="2016-07" db="EMBL/GenBank/DDBJ databases">
        <title>Nontailed viruses are major unrecognized killers of bacteria in the ocean.</title>
        <authorList>
            <person name="Kauffman K."/>
            <person name="Hussain F."/>
            <person name="Yang J."/>
            <person name="Arevalo P."/>
            <person name="Brown J."/>
            <person name="Cutler M."/>
            <person name="Kelly L."/>
            <person name="Polz M.F."/>
        </authorList>
    </citation>
    <scope>NUCLEOTIDE SEQUENCE [LARGE SCALE GENOMIC DNA]</scope>
    <source>
        <strain evidence="5">10N.261.55.E11</strain>
    </source>
</reference>
<accession>A0A2N7FK21</accession>
<dbReference type="SUPFAM" id="SSF56959">
    <property type="entry name" value="Leukocidin-like"/>
    <property type="match status" value="1"/>
</dbReference>
<dbReference type="RefSeq" id="WP_102465823.1">
    <property type="nucleotide sequence ID" value="NZ_CAWNSL010000004.1"/>
</dbReference>
<dbReference type="Gene3D" id="2.70.240.20">
    <property type="entry name" value="Leukocidin/Hemolysin toxin, cytolysin domain"/>
    <property type="match status" value="1"/>
</dbReference>
<dbReference type="CDD" id="cd23423">
    <property type="entry name" value="beta-trefoil_Ricin_hemolysin"/>
    <property type="match status" value="1"/>
</dbReference>
<dbReference type="InterPro" id="IPR036435">
    <property type="entry name" value="Leukocidin/porin_MspA_sf"/>
</dbReference>
<dbReference type="GO" id="GO:0005576">
    <property type="term" value="C:extracellular region"/>
    <property type="evidence" value="ECO:0007669"/>
    <property type="project" value="InterPro"/>
</dbReference>
<dbReference type="Gene3D" id="2.70.240.10">
    <property type="entry name" value="Leukocidin/porin MspA"/>
    <property type="match status" value="1"/>
</dbReference>
<sequence length="467" mass="52563">MRLIKYSLSILSLISTSVLSNDFLPVVEIPLYITSQNITCDLFTGDDYDRESNKTRDWCNASASIDVRVNMSLMRSIRSSTKKGGFTPDSKIARFTIDDKGHGAGIHLADDITQEYVNFRTWTDRSEVFGPIATSYDVWVKPTNGYLPKIVKNYPGNKNKNFQHRETSGFTIGVDTKKSIEIGKDGPKGSVDLGVSFGYQQSKTLVFDTQEYEIVNHSSLHDFSLSFKRTFGVCDTLTRNEASTGCYFSGPIWSGAWVYDRDKVNPIAYANFKPNYDVIYEAPVTEQGKTRFEVGVGVDYSVYTGFVQYGVLAAIHLTHDELQGSHKINTAFTVDWNHPIFLPEKHVTLQSLSHVNQCLTASEDDNHVFGSACSSELAQIWGYDKESRYVNRQSPNVCLSIDKDKRIITEQCGSSLTQKWLWQDGQLISYLPDGKKTWSLDPQQIGQLILKSDSSKGWLEKQTNLSL</sequence>
<evidence type="ECO:0000313" key="4">
    <source>
        <dbReference type="EMBL" id="PMJ69657.1"/>
    </source>
</evidence>